<sequence>MLNGKVFDIQRYSIHDGRGIRTIVFLKGCTMSCRWCSNPESQSFETQEMIVNNQTRVVGKDMTVEEVMDIVEKDRAYYRRTKGGLTLSGGECLNQPEFSKALIMAAKQNGISTAIESMAAVKYDKIEAILPYLDQFLMDIKHIDSQKHKLYTGIGNELILENARKVAQSNMTELSIRIPVIPNFNDHPDEIKSIACFAKDIGNVSCIHLLPYHRLGQDKYDGLGRKYLMADILPPSSEKMKELKSIVEVTCDIECKIGG</sequence>
<protein>
    <submittedName>
        <fullName evidence="1">Glycyl-radical activating family protein</fullName>
    </submittedName>
</protein>
<proteinExistence type="predicted"/>
<dbReference type="Proteomes" id="UP000188637">
    <property type="component" value="Unassembled WGS sequence"/>
</dbReference>
<name>A0ACC8XFM5_9FIRM</name>
<evidence type="ECO:0000313" key="1">
    <source>
        <dbReference type="EMBL" id="ONI42231.1"/>
    </source>
</evidence>
<keyword evidence="2" id="KW-1185">Reference proteome</keyword>
<gene>
    <name evidence="1" type="ORF">AN640_07510</name>
</gene>
<accession>A0ACC8XFM5</accession>
<comment type="caution">
    <text evidence="1">The sequence shown here is derived from an EMBL/GenBank/DDBJ whole genome shotgun (WGS) entry which is preliminary data.</text>
</comment>
<reference evidence="1" key="1">
    <citation type="submission" date="2016-08" db="EMBL/GenBank/DDBJ databases">
        <authorList>
            <person name="Ngugi D.K."/>
            <person name="Miyake S."/>
            <person name="Stingl U."/>
        </authorList>
    </citation>
    <scope>NUCLEOTIDE SEQUENCE</scope>
    <source>
        <strain evidence="1">SCG-D08WGA-EpuloA1</strain>
    </source>
</reference>
<dbReference type="EMBL" id="LJHD01000191">
    <property type="protein sequence ID" value="ONI42231.1"/>
    <property type="molecule type" value="Genomic_DNA"/>
</dbReference>
<organism evidence="1 2">
    <name type="scientific">Candidatus Epulonipiscium fishelsonii</name>
    <dbReference type="NCBI Taxonomy" id="77094"/>
    <lineage>
        <taxon>Bacteria</taxon>
        <taxon>Bacillati</taxon>
        <taxon>Bacillota</taxon>
        <taxon>Clostridia</taxon>
        <taxon>Lachnospirales</taxon>
        <taxon>Lachnospiraceae</taxon>
        <taxon>Candidatus Epulonipiscium</taxon>
    </lineage>
</organism>
<evidence type="ECO:0000313" key="2">
    <source>
        <dbReference type="Proteomes" id="UP000188637"/>
    </source>
</evidence>